<dbReference type="Pfam" id="PF06866">
    <property type="entry name" value="DUF1256"/>
    <property type="match status" value="1"/>
</dbReference>
<dbReference type="SUPFAM" id="SSF53163">
    <property type="entry name" value="HybD-like"/>
    <property type="match status" value="1"/>
</dbReference>
<dbReference type="NCBIfam" id="TIGR02841">
    <property type="entry name" value="spore_YyaC"/>
    <property type="match status" value="1"/>
</dbReference>
<sequence length="228" mass="25418">MKGNRQMYCQHCGMSLTEFKFIFADQPVCQQCYLSLQNTSSTTFDRQELLSRDRVHIDDPLAISNLKKIINRQLELKYHSSTQKLIVTCVGTDRSTGDALGPLVGSKLTNFRLNNKVDIFGTLEAPVHATNLEEKIEVIQRTYNNPFIIAIDAGLGKNKSVGSISVKHGPLRPGSGVNKDLPEIGNLHITGLVNVSGYMEYFVLQSTRLNIVFKMAKIISYALAKSLR</sequence>
<dbReference type="PATRIC" id="fig|748449.3.peg.2536"/>
<name>L0KEJ6_HALHC</name>
<dbReference type="RefSeq" id="WP_015328199.1">
    <property type="nucleotide sequence ID" value="NC_019978.1"/>
</dbReference>
<accession>L0KEJ6</accession>
<dbReference type="InterPro" id="IPR009665">
    <property type="entry name" value="YyaC"/>
</dbReference>
<dbReference type="AlphaFoldDB" id="L0KEJ6"/>
<dbReference type="EMBL" id="CP003359">
    <property type="protein sequence ID" value="AGB42488.1"/>
    <property type="molecule type" value="Genomic_DNA"/>
</dbReference>
<dbReference type="KEGG" id="hhl:Halha_2615"/>
<dbReference type="eggNOG" id="ENOG50313RY">
    <property type="taxonomic scope" value="Bacteria"/>
</dbReference>
<dbReference type="Proteomes" id="UP000010880">
    <property type="component" value="Chromosome"/>
</dbReference>
<protein>
    <submittedName>
        <fullName evidence="1">Putative sporulation protein YyaC</fullName>
    </submittedName>
</protein>
<evidence type="ECO:0000313" key="1">
    <source>
        <dbReference type="EMBL" id="AGB42488.1"/>
    </source>
</evidence>
<dbReference type="HOGENOM" id="CLU_104063_1_0_9"/>
<keyword evidence="2" id="KW-1185">Reference proteome</keyword>
<gene>
    <name evidence="1" type="ordered locus">Halha_2615</name>
</gene>
<dbReference type="STRING" id="748449.Halha_2615"/>
<dbReference type="InterPro" id="IPR023430">
    <property type="entry name" value="Pept_HybD-like_dom_sf"/>
</dbReference>
<organism evidence="1 2">
    <name type="scientific">Halobacteroides halobius (strain ATCC 35273 / DSM 5150 / MD-1)</name>
    <dbReference type="NCBI Taxonomy" id="748449"/>
    <lineage>
        <taxon>Bacteria</taxon>
        <taxon>Bacillati</taxon>
        <taxon>Bacillota</taxon>
        <taxon>Clostridia</taxon>
        <taxon>Halanaerobiales</taxon>
        <taxon>Halobacteroidaceae</taxon>
        <taxon>Halobacteroides</taxon>
    </lineage>
</organism>
<reference evidence="2" key="1">
    <citation type="submission" date="2012-02" db="EMBL/GenBank/DDBJ databases">
        <title>The complete genome of Halobacteroides halobius DSM 5150.</title>
        <authorList>
            <person name="Lucas S."/>
            <person name="Copeland A."/>
            <person name="Lapidus A."/>
            <person name="Glavina del Rio T."/>
            <person name="Dalin E."/>
            <person name="Tice H."/>
            <person name="Bruce D."/>
            <person name="Goodwin L."/>
            <person name="Pitluck S."/>
            <person name="Peters L."/>
            <person name="Mikhailova N."/>
            <person name="Gu W."/>
            <person name="Kyrpides N."/>
            <person name="Mavromatis K."/>
            <person name="Ivanova N."/>
            <person name="Brettin T."/>
            <person name="Detter J.C."/>
            <person name="Han C."/>
            <person name="Larimer F."/>
            <person name="Land M."/>
            <person name="Hauser L."/>
            <person name="Markowitz V."/>
            <person name="Cheng J.-F."/>
            <person name="Hugenholtz P."/>
            <person name="Woyke T."/>
            <person name="Wu D."/>
            <person name="Tindall B."/>
            <person name="Pomrenke H."/>
            <person name="Brambilla E."/>
            <person name="Klenk H.-P."/>
            <person name="Eisen J.A."/>
        </authorList>
    </citation>
    <scope>NUCLEOTIDE SEQUENCE [LARGE SCALE GENOMIC DNA]</scope>
    <source>
        <strain evidence="2">ATCC 35273 / DSM 5150 / MD-1</strain>
    </source>
</reference>
<evidence type="ECO:0000313" key="2">
    <source>
        <dbReference type="Proteomes" id="UP000010880"/>
    </source>
</evidence>
<proteinExistence type="predicted"/>